<dbReference type="InterPro" id="IPR001214">
    <property type="entry name" value="SET_dom"/>
</dbReference>
<evidence type="ECO:0000256" key="12">
    <source>
        <dbReference type="ARBA" id="ARBA00047784"/>
    </source>
</evidence>
<dbReference type="GO" id="GO:0005634">
    <property type="term" value="C:nucleus"/>
    <property type="evidence" value="ECO:0007669"/>
    <property type="project" value="UniProtKB-SubCell"/>
</dbReference>
<keyword evidence="7" id="KW-0949">S-adenosyl-L-methionine</keyword>
<evidence type="ECO:0000256" key="3">
    <source>
        <dbReference type="ARBA" id="ARBA00012187"/>
    </source>
</evidence>
<evidence type="ECO:0000256" key="10">
    <source>
        <dbReference type="ARBA" id="ARBA00023163"/>
    </source>
</evidence>
<evidence type="ECO:0000256" key="4">
    <source>
        <dbReference type="ARBA" id="ARBA00022454"/>
    </source>
</evidence>
<evidence type="ECO:0000256" key="5">
    <source>
        <dbReference type="ARBA" id="ARBA00022603"/>
    </source>
</evidence>
<proteinExistence type="predicted"/>
<dbReference type="EC" id="2.1.1.361" evidence="3"/>
<evidence type="ECO:0000256" key="1">
    <source>
        <dbReference type="ARBA" id="ARBA00004123"/>
    </source>
</evidence>
<gene>
    <name evidence="14" type="ORF">QYM36_014221</name>
</gene>
<evidence type="ECO:0000259" key="13">
    <source>
        <dbReference type="PROSITE" id="PS50280"/>
    </source>
</evidence>
<reference evidence="14" key="1">
    <citation type="submission" date="2023-07" db="EMBL/GenBank/DDBJ databases">
        <title>Chromosome-level genome assembly of Artemia franciscana.</title>
        <authorList>
            <person name="Jo E."/>
        </authorList>
    </citation>
    <scope>NUCLEOTIDE SEQUENCE</scope>
    <source>
        <tissue evidence="14">Whole body</tissue>
    </source>
</reference>
<comment type="subcellular location">
    <subcellularLocation>
        <location evidence="2">Chromosome</location>
    </subcellularLocation>
    <subcellularLocation>
        <location evidence="1">Nucleus</location>
    </subcellularLocation>
</comment>
<dbReference type="CDD" id="cd10528">
    <property type="entry name" value="SET_SETD8"/>
    <property type="match status" value="1"/>
</dbReference>
<evidence type="ECO:0000256" key="9">
    <source>
        <dbReference type="ARBA" id="ARBA00023015"/>
    </source>
</evidence>
<protein>
    <recommendedName>
        <fullName evidence="3">[histone H4]-lysine(20) N-methyltransferase</fullName>
        <ecNumber evidence="3">2.1.1.361</ecNumber>
    </recommendedName>
</protein>
<evidence type="ECO:0000256" key="8">
    <source>
        <dbReference type="ARBA" id="ARBA00022853"/>
    </source>
</evidence>
<dbReference type="GO" id="GO:0140944">
    <property type="term" value="F:histone H4K20 monomethyltransferase activity"/>
    <property type="evidence" value="ECO:0007669"/>
    <property type="project" value="UniProtKB-EC"/>
</dbReference>
<dbReference type="InterPro" id="IPR046341">
    <property type="entry name" value="SET_dom_sf"/>
</dbReference>
<dbReference type="GO" id="GO:0006357">
    <property type="term" value="P:regulation of transcription by RNA polymerase II"/>
    <property type="evidence" value="ECO:0007669"/>
    <property type="project" value="TreeGrafter"/>
</dbReference>
<dbReference type="PANTHER" id="PTHR46167">
    <property type="entry name" value="N-LYSINE METHYLTRANSFERASE KMT5A"/>
    <property type="match status" value="1"/>
</dbReference>
<keyword evidence="8" id="KW-0156">Chromatin regulator</keyword>
<dbReference type="Gene3D" id="2.170.270.10">
    <property type="entry name" value="SET domain"/>
    <property type="match status" value="1"/>
</dbReference>
<evidence type="ECO:0000256" key="7">
    <source>
        <dbReference type="ARBA" id="ARBA00022691"/>
    </source>
</evidence>
<evidence type="ECO:0000256" key="11">
    <source>
        <dbReference type="ARBA" id="ARBA00023242"/>
    </source>
</evidence>
<dbReference type="InterPro" id="IPR016858">
    <property type="entry name" value="KMT5A-like"/>
</dbReference>
<dbReference type="GO" id="GO:0032259">
    <property type="term" value="P:methylation"/>
    <property type="evidence" value="ECO:0007669"/>
    <property type="project" value="UniProtKB-KW"/>
</dbReference>
<dbReference type="Pfam" id="PF00856">
    <property type="entry name" value="SET"/>
    <property type="match status" value="1"/>
</dbReference>
<keyword evidence="11" id="KW-0539">Nucleus</keyword>
<feature type="domain" description="SET" evidence="13">
    <location>
        <begin position="251"/>
        <end position="372"/>
    </location>
</feature>
<dbReference type="SMART" id="SM00317">
    <property type="entry name" value="SET"/>
    <property type="match status" value="1"/>
</dbReference>
<dbReference type="GO" id="GO:0043516">
    <property type="term" value="P:regulation of DNA damage response, signal transduction by p53 class mediator"/>
    <property type="evidence" value="ECO:0007669"/>
    <property type="project" value="TreeGrafter"/>
</dbReference>
<keyword evidence="4" id="KW-0158">Chromosome</keyword>
<evidence type="ECO:0000256" key="6">
    <source>
        <dbReference type="ARBA" id="ARBA00022679"/>
    </source>
</evidence>
<keyword evidence="6" id="KW-0808">Transferase</keyword>
<dbReference type="InterPro" id="IPR051760">
    <property type="entry name" value="KMT5A"/>
</dbReference>
<dbReference type="Proteomes" id="UP001187531">
    <property type="component" value="Unassembled WGS sequence"/>
</dbReference>
<organism evidence="14 15">
    <name type="scientific">Artemia franciscana</name>
    <name type="common">Brine shrimp</name>
    <name type="synonym">Artemia sanfranciscana</name>
    <dbReference type="NCBI Taxonomy" id="6661"/>
    <lineage>
        <taxon>Eukaryota</taxon>
        <taxon>Metazoa</taxon>
        <taxon>Ecdysozoa</taxon>
        <taxon>Arthropoda</taxon>
        <taxon>Crustacea</taxon>
        <taxon>Branchiopoda</taxon>
        <taxon>Anostraca</taxon>
        <taxon>Artemiidae</taxon>
        <taxon>Artemia</taxon>
    </lineage>
</organism>
<dbReference type="PANTHER" id="PTHR46167:SF1">
    <property type="entry name" value="N-LYSINE METHYLTRANSFERASE KMT5A"/>
    <property type="match status" value="1"/>
</dbReference>
<keyword evidence="15" id="KW-1185">Reference proteome</keyword>
<evidence type="ECO:0000256" key="2">
    <source>
        <dbReference type="ARBA" id="ARBA00004286"/>
    </source>
</evidence>
<comment type="catalytic activity">
    <reaction evidence="12">
        <text>L-lysyl(20)-[histone H4] + S-adenosyl-L-methionine = N(6)-methyl-L-lysyl(20)-[histone H4] + S-adenosyl-L-homocysteine + H(+)</text>
        <dbReference type="Rhea" id="RHEA:60344"/>
        <dbReference type="Rhea" id="RHEA-COMP:15554"/>
        <dbReference type="Rhea" id="RHEA-COMP:15555"/>
        <dbReference type="ChEBI" id="CHEBI:15378"/>
        <dbReference type="ChEBI" id="CHEBI:29969"/>
        <dbReference type="ChEBI" id="CHEBI:57856"/>
        <dbReference type="ChEBI" id="CHEBI:59789"/>
        <dbReference type="ChEBI" id="CHEBI:61929"/>
        <dbReference type="EC" id="2.1.1.361"/>
    </reaction>
</comment>
<keyword evidence="5" id="KW-0489">Methyltransferase</keyword>
<dbReference type="PROSITE" id="PS50280">
    <property type="entry name" value="SET"/>
    <property type="match status" value="1"/>
</dbReference>
<keyword evidence="9" id="KW-0805">Transcription regulation</keyword>
<accession>A0AA88HMS3</accession>
<dbReference type="EMBL" id="JAVRJZ010000018">
    <property type="protein sequence ID" value="KAK2708541.1"/>
    <property type="molecule type" value="Genomic_DNA"/>
</dbReference>
<dbReference type="GO" id="GO:0005700">
    <property type="term" value="C:polytene chromosome"/>
    <property type="evidence" value="ECO:0007669"/>
    <property type="project" value="TreeGrafter"/>
</dbReference>
<sequence length="387" mass="43799">MLANLCTVQLEGHKLTNGVLNGTVCSEGRSLRSRSNKRNGNLTCKFGCCNDLEEKARIKPLTQTGKTQQAKPKLNDQNLKQTVLNQIFTNVKGSQQTRGKLTLSAKCFPSKDAKVEVISKDENHLDEKMVSINERSLSASPKKVGPPQDSSTISPSTAHKIYVVDVEREAKQKKVLTPSTSSSNLKIQPKKDLVKSKNRRKNFRLKLGDSIGSHKLTEYYPIRRSERKPKNIITEIEKYNLEQAVLSGKEDGVKVELFPEKGRGVVTTRYFKKGEFVLEYAGDLIDIVEAKRREAVYSQDQNLGSFMYYFQYKNVSYCIDATAECPRLGRLVNHSRNGNLATRILEIKNEPRLILITKRDIELGEEILYDYGDRSKEALANHPWLAF</sequence>
<evidence type="ECO:0000313" key="14">
    <source>
        <dbReference type="EMBL" id="KAK2708541.1"/>
    </source>
</evidence>
<evidence type="ECO:0000313" key="15">
    <source>
        <dbReference type="Proteomes" id="UP001187531"/>
    </source>
</evidence>
<dbReference type="SUPFAM" id="SSF82199">
    <property type="entry name" value="SET domain"/>
    <property type="match status" value="1"/>
</dbReference>
<comment type="caution">
    <text evidence="14">The sequence shown here is derived from an EMBL/GenBank/DDBJ whole genome shotgun (WGS) entry which is preliminary data.</text>
</comment>
<dbReference type="InterPro" id="IPR047266">
    <property type="entry name" value="KMT5A-like_SET"/>
</dbReference>
<dbReference type="AlphaFoldDB" id="A0AA88HMS3"/>
<dbReference type="PROSITE" id="PS51571">
    <property type="entry name" value="SAM_MT43_PR_SET"/>
    <property type="match status" value="1"/>
</dbReference>
<name>A0AA88HMS3_ARTSF</name>
<keyword evidence="10" id="KW-0804">Transcription</keyword>